<comment type="caution">
    <text evidence="9">The sequence shown here is derived from an EMBL/GenBank/DDBJ whole genome shotgun (WGS) entry which is preliminary data.</text>
</comment>
<dbReference type="Proteomes" id="UP001157353">
    <property type="component" value="Unassembled WGS sequence"/>
</dbReference>
<comment type="domain">
    <text evidence="7">The PPIase activity resides only in the second parvulin domain. The N-terminal region and the C-terminal tail are necessary and sufficient for the chaperone activity of SurA. The PPIase activity is dispensable for SurA to function as a chaperone. The N-terminal region and the C-terminal tail are also required for porin recognition.</text>
</comment>
<dbReference type="PROSITE" id="PS01096">
    <property type="entry name" value="PPIC_PPIASE_1"/>
    <property type="match status" value="1"/>
</dbReference>
<keyword evidence="3 7" id="KW-0574">Periplasm</keyword>
<feature type="domain" description="PpiC" evidence="8">
    <location>
        <begin position="176"/>
        <end position="279"/>
    </location>
</feature>
<dbReference type="PANTHER" id="PTHR47637">
    <property type="entry name" value="CHAPERONE SURA"/>
    <property type="match status" value="1"/>
</dbReference>
<dbReference type="RefSeq" id="WP_284202274.1">
    <property type="nucleotide sequence ID" value="NZ_BSPQ01000001.1"/>
</dbReference>
<dbReference type="InterPro" id="IPR023034">
    <property type="entry name" value="PPIase_SurA"/>
</dbReference>
<feature type="domain" description="PpiC" evidence="8">
    <location>
        <begin position="288"/>
        <end position="388"/>
    </location>
</feature>
<dbReference type="NCBIfam" id="NF008038">
    <property type="entry name" value="PRK10770.1"/>
    <property type="match status" value="1"/>
</dbReference>
<dbReference type="Gene3D" id="3.10.50.40">
    <property type="match status" value="2"/>
</dbReference>
<keyword evidence="5 7" id="KW-0143">Chaperone</keyword>
<gene>
    <name evidence="7 9" type="primary">surA</name>
    <name evidence="9" type="ORF">GCM10007916_02260</name>
</gene>
<dbReference type="InterPro" id="IPR023058">
    <property type="entry name" value="PPIase_PpiC_CS"/>
</dbReference>
<reference evidence="10" key="1">
    <citation type="journal article" date="2019" name="Int. J. Syst. Evol. Microbiol.">
        <title>The Global Catalogue of Microorganisms (GCM) 10K type strain sequencing project: providing services to taxonomists for standard genome sequencing and annotation.</title>
        <authorList>
            <consortium name="The Broad Institute Genomics Platform"/>
            <consortium name="The Broad Institute Genome Sequencing Center for Infectious Disease"/>
            <person name="Wu L."/>
            <person name="Ma J."/>
        </authorList>
    </citation>
    <scope>NUCLEOTIDE SEQUENCE [LARGE SCALE GENOMIC DNA]</scope>
    <source>
        <strain evidence="10">NBRC 103166</strain>
    </source>
</reference>
<dbReference type="Gene3D" id="1.10.4030.10">
    <property type="entry name" value="Porin chaperone SurA, peptide-binding domain"/>
    <property type="match status" value="1"/>
</dbReference>
<evidence type="ECO:0000256" key="1">
    <source>
        <dbReference type="ARBA" id="ARBA00022729"/>
    </source>
</evidence>
<comment type="subcellular location">
    <subcellularLocation>
        <location evidence="7">Periplasm</location>
    </subcellularLocation>
    <text evidence="7">Is capable of associating with the outer membrane.</text>
</comment>
<comment type="catalytic activity">
    <reaction evidence="7">
        <text>[protein]-peptidylproline (omega=180) = [protein]-peptidylproline (omega=0)</text>
        <dbReference type="Rhea" id="RHEA:16237"/>
        <dbReference type="Rhea" id="RHEA-COMP:10747"/>
        <dbReference type="Rhea" id="RHEA-COMP:10748"/>
        <dbReference type="ChEBI" id="CHEBI:83833"/>
        <dbReference type="ChEBI" id="CHEBI:83834"/>
        <dbReference type="EC" id="5.2.1.8"/>
    </reaction>
</comment>
<dbReference type="InterPro" id="IPR050280">
    <property type="entry name" value="OMP_Chaperone_SurA"/>
</dbReference>
<dbReference type="InterPro" id="IPR000297">
    <property type="entry name" value="PPIase_PpiC"/>
</dbReference>
<dbReference type="InterPro" id="IPR015391">
    <property type="entry name" value="SurA_N"/>
</dbReference>
<keyword evidence="1 7" id="KW-0732">Signal</keyword>
<proteinExistence type="inferred from homology"/>
<evidence type="ECO:0000256" key="2">
    <source>
        <dbReference type="ARBA" id="ARBA00022737"/>
    </source>
</evidence>
<feature type="signal peptide" evidence="7">
    <location>
        <begin position="1"/>
        <end position="25"/>
    </location>
</feature>
<dbReference type="PROSITE" id="PS50198">
    <property type="entry name" value="PPIC_PPIASE_2"/>
    <property type="match status" value="2"/>
</dbReference>
<dbReference type="InterPro" id="IPR027304">
    <property type="entry name" value="Trigger_fact/SurA_dom_sf"/>
</dbReference>
<dbReference type="Pfam" id="PF00639">
    <property type="entry name" value="Rotamase"/>
    <property type="match status" value="2"/>
</dbReference>
<dbReference type="EC" id="5.2.1.8" evidence="7"/>
<dbReference type="Pfam" id="PF09312">
    <property type="entry name" value="SurA_N"/>
    <property type="match status" value="1"/>
</dbReference>
<evidence type="ECO:0000256" key="4">
    <source>
        <dbReference type="ARBA" id="ARBA00023110"/>
    </source>
</evidence>
<evidence type="ECO:0000313" key="10">
    <source>
        <dbReference type="Proteomes" id="UP001157353"/>
    </source>
</evidence>
<keyword evidence="2 7" id="KW-0677">Repeat</keyword>
<sequence length="441" mass="50360" precursor="true">MKSLKRVFLPFICATLLSPVSMVSAQNEQLDKIEAVVNQEVILSSDITRMRKDIISRYEKGGQALPADEDLQKQILDKLIADRLQLQIADRIGLRINDAQLDQTLQQVSKDEGLTLNQFKEKITQQGDSYTAYVDMVRNELTINEIRQIQIRRRINISEQEVEQMVKRLNEHGQKTTQFNFSHIMLKVSQDGSEKEQSLIHKQADLLAEQINQGEDVRALAIEYSQGPKALEGGDWGWRTIDEIPSLFANVFDDQKTQKGDLIGPFQTSMGFHLIKVLDKKGTENVITTEVNARHILIKSNIILSDEKAEELLEKYRQEILDGSKTFAELAKQNSQDPGSAIKGGDLGWADPSMYVPEFRDLSLSMPVGEISKPFRTMHGWHILQVMDKRESDTTADATKQKAYGILFKQRFPAELYAWMNEIRQEAYIKINNPDYVMDEN</sequence>
<evidence type="ECO:0000256" key="7">
    <source>
        <dbReference type="HAMAP-Rule" id="MF_01183"/>
    </source>
</evidence>
<dbReference type="HAMAP" id="MF_01183">
    <property type="entry name" value="Chaperone_SurA"/>
    <property type="match status" value="1"/>
</dbReference>
<evidence type="ECO:0000256" key="5">
    <source>
        <dbReference type="ARBA" id="ARBA00023186"/>
    </source>
</evidence>
<keyword evidence="10" id="KW-1185">Reference proteome</keyword>
<dbReference type="PANTHER" id="PTHR47637:SF1">
    <property type="entry name" value="CHAPERONE SURA"/>
    <property type="match status" value="1"/>
</dbReference>
<dbReference type="EMBL" id="BSPQ01000001">
    <property type="protein sequence ID" value="GLS89159.1"/>
    <property type="molecule type" value="Genomic_DNA"/>
</dbReference>
<evidence type="ECO:0000313" key="9">
    <source>
        <dbReference type="EMBL" id="GLS89159.1"/>
    </source>
</evidence>
<dbReference type="SUPFAM" id="SSF109998">
    <property type="entry name" value="Triger factor/SurA peptide-binding domain-like"/>
    <property type="match status" value="1"/>
</dbReference>
<evidence type="ECO:0000259" key="8">
    <source>
        <dbReference type="PROSITE" id="PS50198"/>
    </source>
</evidence>
<feature type="chain" id="PRO_5044913611" description="Chaperone SurA" evidence="7">
    <location>
        <begin position="26"/>
        <end position="441"/>
    </location>
</feature>
<comment type="function">
    <text evidence="7">Chaperone involved in the correct folding and assembly of outer membrane proteins. Recognizes specific patterns of aromatic residues and the orientation of their side chains, which are found more frequently in integral outer membrane proteins. May act in both early periplasmic and late outer membrane-associated steps of protein maturation.</text>
</comment>
<keyword evidence="4 7" id="KW-0697">Rotamase</keyword>
<name>A0ABQ6DVQ0_9GAMM</name>
<dbReference type="SUPFAM" id="SSF54534">
    <property type="entry name" value="FKBP-like"/>
    <property type="match status" value="2"/>
</dbReference>
<protein>
    <recommendedName>
        <fullName evidence="7">Chaperone SurA</fullName>
    </recommendedName>
    <alternativeName>
        <fullName evidence="7">Peptidyl-prolyl cis-trans isomerase SurA</fullName>
        <shortName evidence="7">PPIase SurA</shortName>
        <ecNumber evidence="7">5.2.1.8</ecNumber>
    </alternativeName>
    <alternativeName>
        <fullName evidence="7">Rotamase SurA</fullName>
    </alternativeName>
</protein>
<evidence type="ECO:0000256" key="3">
    <source>
        <dbReference type="ARBA" id="ARBA00022764"/>
    </source>
</evidence>
<dbReference type="InterPro" id="IPR046357">
    <property type="entry name" value="PPIase_dom_sf"/>
</dbReference>
<keyword evidence="6 7" id="KW-0413">Isomerase</keyword>
<evidence type="ECO:0000256" key="6">
    <source>
        <dbReference type="ARBA" id="ARBA00023235"/>
    </source>
</evidence>
<accession>A0ABQ6DVQ0</accession>
<organism evidence="9 10">
    <name type="scientific">Psychromonas marina</name>
    <dbReference type="NCBI Taxonomy" id="88364"/>
    <lineage>
        <taxon>Bacteria</taxon>
        <taxon>Pseudomonadati</taxon>
        <taxon>Pseudomonadota</taxon>
        <taxon>Gammaproteobacteria</taxon>
        <taxon>Alteromonadales</taxon>
        <taxon>Psychromonadaceae</taxon>
        <taxon>Psychromonas</taxon>
    </lineage>
</organism>